<feature type="domain" description="Peptidase S54 rhomboid" evidence="6">
    <location>
        <begin position="84"/>
        <end position="222"/>
    </location>
</feature>
<feature type="transmembrane region" description="Helical" evidence="5">
    <location>
        <begin position="207"/>
        <end position="228"/>
    </location>
</feature>
<dbReference type="InterPro" id="IPR035952">
    <property type="entry name" value="Rhomboid-like_sf"/>
</dbReference>
<feature type="transmembrane region" description="Helical" evidence="5">
    <location>
        <begin position="179"/>
        <end position="201"/>
    </location>
</feature>
<dbReference type="Proteomes" id="UP001295444">
    <property type="component" value="Chromosome 01"/>
</dbReference>
<dbReference type="AlphaFoldDB" id="A0AAD1R2E3"/>
<name>A0AAD1R2E3_PELCU</name>
<dbReference type="GO" id="GO:0016020">
    <property type="term" value="C:membrane"/>
    <property type="evidence" value="ECO:0007669"/>
    <property type="project" value="UniProtKB-SubCell"/>
</dbReference>
<dbReference type="Gene3D" id="1.20.1540.10">
    <property type="entry name" value="Rhomboid-like"/>
    <property type="match status" value="1"/>
</dbReference>
<dbReference type="PANTHER" id="PTHR43066">
    <property type="entry name" value="RHOMBOID-RELATED PROTEIN"/>
    <property type="match status" value="1"/>
</dbReference>
<feature type="transmembrane region" description="Helical" evidence="5">
    <location>
        <begin position="154"/>
        <end position="172"/>
    </location>
</feature>
<feature type="transmembrane region" description="Helical" evidence="5">
    <location>
        <begin position="124"/>
        <end position="142"/>
    </location>
</feature>
<evidence type="ECO:0000313" key="7">
    <source>
        <dbReference type="EMBL" id="CAH2222541.1"/>
    </source>
</evidence>
<dbReference type="Pfam" id="PF01694">
    <property type="entry name" value="Rhomboid"/>
    <property type="match status" value="1"/>
</dbReference>
<comment type="subcellular location">
    <subcellularLocation>
        <location evidence="1">Membrane</location>
        <topology evidence="1">Multi-pass membrane protein</topology>
    </subcellularLocation>
</comment>
<keyword evidence="4 5" id="KW-0472">Membrane</keyword>
<evidence type="ECO:0000259" key="6">
    <source>
        <dbReference type="Pfam" id="PF01694"/>
    </source>
</evidence>
<protein>
    <submittedName>
        <fullName evidence="7">Rhomboid domain-containing 2</fullName>
    </submittedName>
</protein>
<organism evidence="7 8">
    <name type="scientific">Pelobates cultripes</name>
    <name type="common">Western spadefoot toad</name>
    <dbReference type="NCBI Taxonomy" id="61616"/>
    <lineage>
        <taxon>Eukaryota</taxon>
        <taxon>Metazoa</taxon>
        <taxon>Chordata</taxon>
        <taxon>Craniata</taxon>
        <taxon>Vertebrata</taxon>
        <taxon>Euteleostomi</taxon>
        <taxon>Amphibia</taxon>
        <taxon>Batrachia</taxon>
        <taxon>Anura</taxon>
        <taxon>Pelobatoidea</taxon>
        <taxon>Pelobatidae</taxon>
        <taxon>Pelobates</taxon>
    </lineage>
</organism>
<dbReference type="EMBL" id="OW240912">
    <property type="protein sequence ID" value="CAH2222541.1"/>
    <property type="molecule type" value="Genomic_DNA"/>
</dbReference>
<reference evidence="7" key="1">
    <citation type="submission" date="2022-03" db="EMBL/GenBank/DDBJ databases">
        <authorList>
            <person name="Alioto T."/>
            <person name="Alioto T."/>
            <person name="Gomez Garrido J."/>
        </authorList>
    </citation>
    <scope>NUCLEOTIDE SEQUENCE</scope>
</reference>
<dbReference type="InterPro" id="IPR022764">
    <property type="entry name" value="Peptidase_S54_rhomboid_dom"/>
</dbReference>
<accession>A0AAD1R2E3</accession>
<dbReference type="SUPFAM" id="SSF144091">
    <property type="entry name" value="Rhomboid-like"/>
    <property type="match status" value="1"/>
</dbReference>
<evidence type="ECO:0000256" key="4">
    <source>
        <dbReference type="ARBA" id="ARBA00023136"/>
    </source>
</evidence>
<dbReference type="PANTHER" id="PTHR43066:SF13">
    <property type="entry name" value="RHOMBOID DOMAIN-CONTAINING PROTEIN 2"/>
    <property type="match status" value="1"/>
</dbReference>
<proteinExistence type="predicted"/>
<evidence type="ECO:0000256" key="1">
    <source>
        <dbReference type="ARBA" id="ARBA00004141"/>
    </source>
</evidence>
<evidence type="ECO:0000313" key="8">
    <source>
        <dbReference type="Proteomes" id="UP001295444"/>
    </source>
</evidence>
<sequence length="360" mass="40005">MERGSEPERGEQAVRGAMEEAWEQKKPWWKSLVSFFPQIRFTTAAALTILLSSVISGPTLLRVVRGEDVGVRYDLEAGVLESFTVYRLITYIYFHDDLRSWGCSCLTIWYFGAGFEESFGTVKFCLLTPLFSVCVGTLYLAITSTGLSLPVGDGRVQGFTAMAFCMVTIFCTKTRLRRIPVLGFMVPIKVLPGLFLFPALFIPHAPVFSNMCGILVGTVFGLGGCFCLDFPEFLMCRVEQMLPFRLLKRIPMCKYIPASMAERSASQTRKINPPPGSYPVQQYYTPPQGLPNTYSPYQNMKPVGNLTPSTFPATSLPTQIGITPGQFHQPAQLCPEGHSHADTCTPSAIEQTELIQVQTR</sequence>
<keyword evidence="2 5" id="KW-0812">Transmembrane</keyword>
<feature type="transmembrane region" description="Helical" evidence="5">
    <location>
        <begin position="35"/>
        <end position="55"/>
    </location>
</feature>
<evidence type="ECO:0000256" key="3">
    <source>
        <dbReference type="ARBA" id="ARBA00022989"/>
    </source>
</evidence>
<keyword evidence="3 5" id="KW-1133">Transmembrane helix</keyword>
<keyword evidence="8" id="KW-1185">Reference proteome</keyword>
<evidence type="ECO:0000256" key="5">
    <source>
        <dbReference type="SAM" id="Phobius"/>
    </source>
</evidence>
<gene>
    <name evidence="7" type="ORF">PECUL_23A022680</name>
</gene>
<dbReference type="GO" id="GO:0004252">
    <property type="term" value="F:serine-type endopeptidase activity"/>
    <property type="evidence" value="ECO:0007669"/>
    <property type="project" value="InterPro"/>
</dbReference>
<evidence type="ECO:0000256" key="2">
    <source>
        <dbReference type="ARBA" id="ARBA00022692"/>
    </source>
</evidence>